<reference evidence="2" key="1">
    <citation type="journal article" date="2014" name="Int. J. Syst. Evol. Microbiol.">
        <title>Complete genome sequence of Corynebacterium casei LMG S-19264T (=DSM 44701T), isolated from a smear-ripened cheese.</title>
        <authorList>
            <consortium name="US DOE Joint Genome Institute (JGI-PGF)"/>
            <person name="Walter F."/>
            <person name="Albersmeier A."/>
            <person name="Kalinowski J."/>
            <person name="Ruckert C."/>
        </authorList>
    </citation>
    <scope>NUCLEOTIDE SEQUENCE</scope>
    <source>
        <strain evidence="2">JCM 14371</strain>
    </source>
</reference>
<evidence type="ECO:0000313" key="2">
    <source>
        <dbReference type="EMBL" id="GGJ81710.1"/>
    </source>
</evidence>
<evidence type="ECO:0000256" key="1">
    <source>
        <dbReference type="SAM" id="Phobius"/>
    </source>
</evidence>
<sequence>MAFLLWLHNWQVATPFALVIPTPLAIAALVLFVWSIGPAIRLRVGRPMIWWLRLTWVLTLLPAVTGVILALGGHKVASAVAAAGEATTKYGYAPDPKRNFEHWMYAGLTVISLYIIEVIIQSKLVSPKVGLRLLPLVTFFMWGCTFMIYRVAVLPGSPS</sequence>
<keyword evidence="1" id="KW-0812">Transmembrane</keyword>
<gene>
    <name evidence="2" type="ORF">GCM10008939_27070</name>
</gene>
<keyword evidence="3" id="KW-1185">Reference proteome</keyword>
<reference evidence="2" key="2">
    <citation type="submission" date="2020-09" db="EMBL/GenBank/DDBJ databases">
        <authorList>
            <person name="Sun Q."/>
            <person name="Ohkuma M."/>
        </authorList>
    </citation>
    <scope>NUCLEOTIDE SEQUENCE</scope>
    <source>
        <strain evidence="2">JCM 14371</strain>
    </source>
</reference>
<dbReference type="AlphaFoldDB" id="A0A917PK11"/>
<feature type="transmembrane region" description="Helical" evidence="1">
    <location>
        <begin position="102"/>
        <end position="120"/>
    </location>
</feature>
<dbReference type="RefSeq" id="WP_188963832.1">
    <property type="nucleotide sequence ID" value="NZ_BMOE01000010.1"/>
</dbReference>
<keyword evidence="1" id="KW-1133">Transmembrane helix</keyword>
<organism evidence="2 3">
    <name type="scientific">Deinococcus aquiradiocola</name>
    <dbReference type="NCBI Taxonomy" id="393059"/>
    <lineage>
        <taxon>Bacteria</taxon>
        <taxon>Thermotogati</taxon>
        <taxon>Deinococcota</taxon>
        <taxon>Deinococci</taxon>
        <taxon>Deinococcales</taxon>
        <taxon>Deinococcaceae</taxon>
        <taxon>Deinococcus</taxon>
    </lineage>
</organism>
<dbReference type="EMBL" id="BMOE01000010">
    <property type="protein sequence ID" value="GGJ81710.1"/>
    <property type="molecule type" value="Genomic_DNA"/>
</dbReference>
<proteinExistence type="predicted"/>
<feature type="transmembrane region" description="Helical" evidence="1">
    <location>
        <begin position="132"/>
        <end position="152"/>
    </location>
</feature>
<evidence type="ECO:0000313" key="3">
    <source>
        <dbReference type="Proteomes" id="UP000635726"/>
    </source>
</evidence>
<accession>A0A917PK11</accession>
<dbReference type="Proteomes" id="UP000635726">
    <property type="component" value="Unassembled WGS sequence"/>
</dbReference>
<protein>
    <submittedName>
        <fullName evidence="2">Uncharacterized protein</fullName>
    </submittedName>
</protein>
<feature type="transmembrane region" description="Helical" evidence="1">
    <location>
        <begin position="12"/>
        <end position="36"/>
    </location>
</feature>
<feature type="transmembrane region" description="Helical" evidence="1">
    <location>
        <begin position="48"/>
        <end position="71"/>
    </location>
</feature>
<comment type="caution">
    <text evidence="2">The sequence shown here is derived from an EMBL/GenBank/DDBJ whole genome shotgun (WGS) entry which is preliminary data.</text>
</comment>
<name>A0A917PK11_9DEIO</name>
<keyword evidence="1" id="KW-0472">Membrane</keyword>